<evidence type="ECO:0008006" key="4">
    <source>
        <dbReference type="Google" id="ProtNLM"/>
    </source>
</evidence>
<protein>
    <recommendedName>
        <fullName evidence="4">HupE/UreJ family protein</fullName>
    </recommendedName>
</protein>
<feature type="transmembrane region" description="Helical" evidence="1">
    <location>
        <begin position="303"/>
        <end position="323"/>
    </location>
</feature>
<evidence type="ECO:0000313" key="3">
    <source>
        <dbReference type="Proteomes" id="UP000319852"/>
    </source>
</evidence>
<dbReference type="Pfam" id="PF13795">
    <property type="entry name" value="HupE_UreJ_2"/>
    <property type="match status" value="1"/>
</dbReference>
<reference evidence="2 3" key="1">
    <citation type="submission" date="2019-02" db="EMBL/GenBank/DDBJ databases">
        <title>Deep-cultivation of Planctomycetes and their phenomic and genomic characterization uncovers novel biology.</title>
        <authorList>
            <person name="Wiegand S."/>
            <person name="Jogler M."/>
            <person name="Boedeker C."/>
            <person name="Pinto D."/>
            <person name="Vollmers J."/>
            <person name="Rivas-Marin E."/>
            <person name="Kohn T."/>
            <person name="Peeters S.H."/>
            <person name="Heuer A."/>
            <person name="Rast P."/>
            <person name="Oberbeckmann S."/>
            <person name="Bunk B."/>
            <person name="Jeske O."/>
            <person name="Meyerdierks A."/>
            <person name="Storesund J.E."/>
            <person name="Kallscheuer N."/>
            <person name="Luecker S."/>
            <person name="Lage O.M."/>
            <person name="Pohl T."/>
            <person name="Merkel B.J."/>
            <person name="Hornburger P."/>
            <person name="Mueller R.-W."/>
            <person name="Bruemmer F."/>
            <person name="Labrenz M."/>
            <person name="Spormann A.M."/>
            <person name="Op den Camp H."/>
            <person name="Overmann J."/>
            <person name="Amann R."/>
            <person name="Jetten M.S.M."/>
            <person name="Mascher T."/>
            <person name="Medema M.H."/>
            <person name="Devos D.P."/>
            <person name="Kaster A.-K."/>
            <person name="Ovreas L."/>
            <person name="Rohde M."/>
            <person name="Galperin M.Y."/>
            <person name="Jogler C."/>
        </authorList>
    </citation>
    <scope>NUCLEOTIDE SEQUENCE [LARGE SCALE GENOMIC DNA]</scope>
    <source>
        <strain evidence="2 3">HG15A2</strain>
    </source>
</reference>
<feature type="transmembrane region" description="Helical" evidence="1">
    <location>
        <begin position="274"/>
        <end position="296"/>
    </location>
</feature>
<dbReference type="RefSeq" id="WP_145057205.1">
    <property type="nucleotide sequence ID" value="NZ_CP036263.1"/>
</dbReference>
<dbReference type="PROSITE" id="PS00018">
    <property type="entry name" value="EF_HAND_1"/>
    <property type="match status" value="1"/>
</dbReference>
<sequence length="399" mass="44269">MLFRSNTSTQRKQANDPRNQFTCLRCVLVLTLFGWHSCTNQAHAHKPSDSYLKITGGGEQLAVQWDIALKDLEFLIGLDTNHDGDITWGELKSKRESIADYALDRLEMSADGIACNLRVAELLVTQHSDGAYAVLQLEADGPGDATLIEINYDLLFELDPTHRGLVLYNNGSVSSTHVLSPNSRMLELRTSDTSLWSTLRDYIWEGIWHIWIGFDHILFLISLLIPAVLVRQQGQWEPVEAFRPASKEVLKIVTVFTIAHSITLWLAVMEYVTLPGWIVEATIAFSIIVTSVNNLWPVLPLSGWMIAFAFGLVHGFGFANVLLDLGLSSAALAVSLFGFNVGVELGQLAIVLVFLPIAYALRGTKFYELVILKAGSVVIAIIAALWMIERIGNYAILPF</sequence>
<evidence type="ECO:0000256" key="1">
    <source>
        <dbReference type="SAM" id="Phobius"/>
    </source>
</evidence>
<name>A0A517MQE4_9BACT</name>
<dbReference type="InterPro" id="IPR018247">
    <property type="entry name" value="EF_Hand_1_Ca_BS"/>
</dbReference>
<dbReference type="KEGG" id="amob:HG15A2_03540"/>
<feature type="transmembrane region" description="Helical" evidence="1">
    <location>
        <begin position="208"/>
        <end position="229"/>
    </location>
</feature>
<keyword evidence="1" id="KW-1133">Transmembrane helix</keyword>
<proteinExistence type="predicted"/>
<dbReference type="InterPro" id="IPR032809">
    <property type="entry name" value="Put_HupE_UreJ"/>
</dbReference>
<evidence type="ECO:0000313" key="2">
    <source>
        <dbReference type="EMBL" id="QDS97094.1"/>
    </source>
</evidence>
<keyword evidence="3" id="KW-1185">Reference proteome</keyword>
<feature type="transmembrane region" description="Helical" evidence="1">
    <location>
        <begin position="249"/>
        <end position="268"/>
    </location>
</feature>
<gene>
    <name evidence="2" type="ORF">HG15A2_03540</name>
</gene>
<organism evidence="2 3">
    <name type="scientific">Adhaeretor mobilis</name>
    <dbReference type="NCBI Taxonomy" id="1930276"/>
    <lineage>
        <taxon>Bacteria</taxon>
        <taxon>Pseudomonadati</taxon>
        <taxon>Planctomycetota</taxon>
        <taxon>Planctomycetia</taxon>
        <taxon>Pirellulales</taxon>
        <taxon>Lacipirellulaceae</taxon>
        <taxon>Adhaeretor</taxon>
    </lineage>
</organism>
<dbReference type="AlphaFoldDB" id="A0A517MQE4"/>
<dbReference type="EMBL" id="CP036263">
    <property type="protein sequence ID" value="QDS97094.1"/>
    <property type="molecule type" value="Genomic_DNA"/>
</dbReference>
<feature type="transmembrane region" description="Helical" evidence="1">
    <location>
        <begin position="329"/>
        <end position="354"/>
    </location>
</feature>
<dbReference type="Proteomes" id="UP000319852">
    <property type="component" value="Chromosome"/>
</dbReference>
<keyword evidence="1" id="KW-0812">Transmembrane</keyword>
<dbReference type="OrthoDB" id="9808870at2"/>
<keyword evidence="1" id="KW-0472">Membrane</keyword>
<feature type="transmembrane region" description="Helical" evidence="1">
    <location>
        <begin position="366"/>
        <end position="388"/>
    </location>
</feature>
<accession>A0A517MQE4</accession>